<sequence>MAAHPLLSSAALVCWRLRLPPVAAGEGNRVPRLCVASARPAARGGRVRSLSVRCEQGAKGGGGGLDVWLSRGAMLGFVGAVTVELTTGKGVLQNLGLTAPLPTLVLAFTAVVGVLTAFLIFQSGTRD</sequence>
<comment type="caution">
    <text evidence="3">The sequence shown here is derived from an EMBL/GenBank/DDBJ whole genome shotgun (WGS) entry which is preliminary data.</text>
</comment>
<keyword evidence="1" id="KW-0812">Transmembrane</keyword>
<organism evidence="3 4">
    <name type="scientific">Miscanthus lutarioriparius</name>
    <dbReference type="NCBI Taxonomy" id="422564"/>
    <lineage>
        <taxon>Eukaryota</taxon>
        <taxon>Viridiplantae</taxon>
        <taxon>Streptophyta</taxon>
        <taxon>Embryophyta</taxon>
        <taxon>Tracheophyta</taxon>
        <taxon>Spermatophyta</taxon>
        <taxon>Magnoliopsida</taxon>
        <taxon>Liliopsida</taxon>
        <taxon>Poales</taxon>
        <taxon>Poaceae</taxon>
        <taxon>PACMAD clade</taxon>
        <taxon>Panicoideae</taxon>
        <taxon>Andropogonodae</taxon>
        <taxon>Andropogoneae</taxon>
        <taxon>Saccharinae</taxon>
        <taxon>Miscanthus</taxon>
    </lineage>
</organism>
<evidence type="ECO:0000256" key="2">
    <source>
        <dbReference type="SAM" id="SignalP"/>
    </source>
</evidence>
<protein>
    <recommendedName>
        <fullName evidence="5">Stress enhanced protein 1</fullName>
    </recommendedName>
</protein>
<dbReference type="EMBL" id="CAJGYO010000016">
    <property type="protein sequence ID" value="CAD6272748.1"/>
    <property type="molecule type" value="Genomic_DNA"/>
</dbReference>
<keyword evidence="4" id="KW-1185">Reference proteome</keyword>
<dbReference type="Proteomes" id="UP000604825">
    <property type="component" value="Unassembled WGS sequence"/>
</dbReference>
<evidence type="ECO:0000313" key="3">
    <source>
        <dbReference type="EMBL" id="CAD6272748.1"/>
    </source>
</evidence>
<proteinExistence type="predicted"/>
<reference evidence="3" key="1">
    <citation type="submission" date="2020-10" db="EMBL/GenBank/DDBJ databases">
        <authorList>
            <person name="Han B."/>
            <person name="Lu T."/>
            <person name="Zhao Q."/>
            <person name="Huang X."/>
            <person name="Zhao Y."/>
        </authorList>
    </citation>
    <scope>NUCLEOTIDE SEQUENCE</scope>
</reference>
<name>A0A811RSL4_9POAL</name>
<gene>
    <name evidence="3" type="ORF">NCGR_LOCUS56021</name>
</gene>
<dbReference type="AlphaFoldDB" id="A0A811RSL4"/>
<accession>A0A811RSL4</accession>
<feature type="signal peptide" evidence="2">
    <location>
        <begin position="1"/>
        <end position="24"/>
    </location>
</feature>
<keyword evidence="2" id="KW-0732">Signal</keyword>
<evidence type="ECO:0008006" key="5">
    <source>
        <dbReference type="Google" id="ProtNLM"/>
    </source>
</evidence>
<feature type="chain" id="PRO_5032392937" description="Stress enhanced protein 1" evidence="2">
    <location>
        <begin position="25"/>
        <end position="127"/>
    </location>
</feature>
<evidence type="ECO:0000313" key="4">
    <source>
        <dbReference type="Proteomes" id="UP000604825"/>
    </source>
</evidence>
<keyword evidence="1" id="KW-1133">Transmembrane helix</keyword>
<dbReference type="SUPFAM" id="SSF103511">
    <property type="entry name" value="Chlorophyll a-b binding protein"/>
    <property type="match status" value="1"/>
</dbReference>
<keyword evidence="1" id="KW-0472">Membrane</keyword>
<evidence type="ECO:0000256" key="1">
    <source>
        <dbReference type="SAM" id="Phobius"/>
    </source>
</evidence>
<feature type="transmembrane region" description="Helical" evidence="1">
    <location>
        <begin position="101"/>
        <end position="121"/>
    </location>
</feature>
<dbReference type="OrthoDB" id="543868at2759"/>